<proteinExistence type="predicted"/>
<comment type="caution">
    <text evidence="2">The sequence shown here is derived from an EMBL/GenBank/DDBJ whole genome shotgun (WGS) entry which is preliminary data.</text>
</comment>
<evidence type="ECO:0000313" key="3">
    <source>
        <dbReference type="Proteomes" id="UP001221142"/>
    </source>
</evidence>
<dbReference type="InterPro" id="IPR001810">
    <property type="entry name" value="F-box_dom"/>
</dbReference>
<organism evidence="2 3">
    <name type="scientific">Roridomyces roridus</name>
    <dbReference type="NCBI Taxonomy" id="1738132"/>
    <lineage>
        <taxon>Eukaryota</taxon>
        <taxon>Fungi</taxon>
        <taxon>Dikarya</taxon>
        <taxon>Basidiomycota</taxon>
        <taxon>Agaricomycotina</taxon>
        <taxon>Agaricomycetes</taxon>
        <taxon>Agaricomycetidae</taxon>
        <taxon>Agaricales</taxon>
        <taxon>Marasmiineae</taxon>
        <taxon>Mycenaceae</taxon>
        <taxon>Roridomyces</taxon>
    </lineage>
</organism>
<name>A0AAD7BNX7_9AGAR</name>
<accession>A0AAD7BNX7</accession>
<evidence type="ECO:0000313" key="2">
    <source>
        <dbReference type="EMBL" id="KAJ7626074.1"/>
    </source>
</evidence>
<sequence>MEFLHIPEDILNYNLAFYDVHSAISLGQTNRYLHSLVFCHSTWVTIVEHLQYRGFVDLLSPADIRAMSMDSLVTLVKPIILGPTTWSPRQSTEARPNRSTLFRRMVDSSAGSSPGLLASPNAIHAKPKLRKRLDKAELPAPLSGTAAELLPGGQYLLYHRTHNLECWRVLDGTMVWQHQSNLPDARVLYFGAQLLDSGEHLNLVTCVQTSLDWSIPFVQIVTLDLAAGVAETVSSFAVRRARFTPLSSRCPRIFDGFGTVKMSREEELYVIINWRTHQYCEIVGGSHLALHLIPGHFVLASTSTPTGKVTISLFSMEHLSPYWLALGTDTPNNAVDVSHFPHACSQIIGIFPTLLGRQRRGLSPLVVSPLSTAARARQQSCAPLQIPPCTRNRLGSDLASGGHCSASVPNAACPLALLFRTHAASAADHFAR</sequence>
<dbReference type="AlphaFoldDB" id="A0AAD7BNX7"/>
<reference evidence="2" key="1">
    <citation type="submission" date="2023-03" db="EMBL/GenBank/DDBJ databases">
        <title>Massive genome expansion in bonnet fungi (Mycena s.s.) driven by repeated elements and novel gene families across ecological guilds.</title>
        <authorList>
            <consortium name="Lawrence Berkeley National Laboratory"/>
            <person name="Harder C.B."/>
            <person name="Miyauchi S."/>
            <person name="Viragh M."/>
            <person name="Kuo A."/>
            <person name="Thoen E."/>
            <person name="Andreopoulos B."/>
            <person name="Lu D."/>
            <person name="Skrede I."/>
            <person name="Drula E."/>
            <person name="Henrissat B."/>
            <person name="Morin E."/>
            <person name="Kohler A."/>
            <person name="Barry K."/>
            <person name="LaButti K."/>
            <person name="Morin E."/>
            <person name="Salamov A."/>
            <person name="Lipzen A."/>
            <person name="Mereny Z."/>
            <person name="Hegedus B."/>
            <person name="Baldrian P."/>
            <person name="Stursova M."/>
            <person name="Weitz H."/>
            <person name="Taylor A."/>
            <person name="Grigoriev I.V."/>
            <person name="Nagy L.G."/>
            <person name="Martin F."/>
            <person name="Kauserud H."/>
        </authorList>
    </citation>
    <scope>NUCLEOTIDE SEQUENCE</scope>
    <source>
        <strain evidence="2">9284</strain>
    </source>
</reference>
<dbReference type="Proteomes" id="UP001221142">
    <property type="component" value="Unassembled WGS sequence"/>
</dbReference>
<gene>
    <name evidence="2" type="ORF">FB45DRAFT_922895</name>
</gene>
<protein>
    <recommendedName>
        <fullName evidence="1">F-box domain-containing protein</fullName>
    </recommendedName>
</protein>
<dbReference type="PROSITE" id="PS50181">
    <property type="entry name" value="FBOX"/>
    <property type="match status" value="1"/>
</dbReference>
<evidence type="ECO:0000259" key="1">
    <source>
        <dbReference type="PROSITE" id="PS50181"/>
    </source>
</evidence>
<dbReference type="EMBL" id="JARKIF010000012">
    <property type="protein sequence ID" value="KAJ7626074.1"/>
    <property type="molecule type" value="Genomic_DNA"/>
</dbReference>
<feature type="domain" description="F-box" evidence="1">
    <location>
        <begin position="1"/>
        <end position="46"/>
    </location>
</feature>
<keyword evidence="3" id="KW-1185">Reference proteome</keyword>